<evidence type="ECO:0000256" key="4">
    <source>
        <dbReference type="ARBA" id="ARBA00023224"/>
    </source>
</evidence>
<keyword evidence="3 5" id="KW-0342">GTP-binding</keyword>
<protein>
    <submittedName>
        <fullName evidence="7">Guanine nucleotide-binding protein subunit alpha</fullName>
    </submittedName>
</protein>
<dbReference type="GO" id="GO:0005834">
    <property type="term" value="C:heterotrimeric G-protein complex"/>
    <property type="evidence" value="ECO:0007669"/>
    <property type="project" value="TreeGrafter"/>
</dbReference>
<keyword evidence="2 5" id="KW-0547">Nucleotide-binding</keyword>
<dbReference type="Proteomes" id="UP001211065">
    <property type="component" value="Unassembled WGS sequence"/>
</dbReference>
<dbReference type="GO" id="GO:0005737">
    <property type="term" value="C:cytoplasm"/>
    <property type="evidence" value="ECO:0007669"/>
    <property type="project" value="TreeGrafter"/>
</dbReference>
<evidence type="ECO:0000313" key="8">
    <source>
        <dbReference type="Proteomes" id="UP001211065"/>
    </source>
</evidence>
<reference evidence="7" key="1">
    <citation type="submission" date="2020-05" db="EMBL/GenBank/DDBJ databases">
        <title>Phylogenomic resolution of chytrid fungi.</title>
        <authorList>
            <person name="Stajich J.E."/>
            <person name="Amses K."/>
            <person name="Simmons R."/>
            <person name="Seto K."/>
            <person name="Myers J."/>
            <person name="Bonds A."/>
            <person name="Quandt C.A."/>
            <person name="Barry K."/>
            <person name="Liu P."/>
            <person name="Grigoriev I."/>
            <person name="Longcore J.E."/>
            <person name="James T.Y."/>
        </authorList>
    </citation>
    <scope>NUCLEOTIDE SEQUENCE</scope>
    <source>
        <strain evidence="7">JEL0476</strain>
    </source>
</reference>
<comment type="caution">
    <text evidence="7">The sequence shown here is derived from an EMBL/GenBank/DDBJ whole genome shotgun (WGS) entry which is preliminary data.</text>
</comment>
<sequence>MEKYKPSDQDILCCRRVTKSITETKIVVGKQKLRIFDFGGQKHLRNFWAPYFDDKNNSIIFVTAISSFDQKMEEDEENNRFEDSLKLFEILINKDVLQKVEFILFFNKMDLLIEKLKVKKIKDYITDFEGDQNDLKVTKRFFRKKFESVSQKPLKYVHFTSCTDSKLMKKIIKDVLEIIISGCLDDIGLTE</sequence>
<evidence type="ECO:0000256" key="2">
    <source>
        <dbReference type="ARBA" id="ARBA00022741"/>
    </source>
</evidence>
<dbReference type="GO" id="GO:0003924">
    <property type="term" value="F:GTPase activity"/>
    <property type="evidence" value="ECO:0007669"/>
    <property type="project" value="InterPro"/>
</dbReference>
<dbReference type="PANTHER" id="PTHR10218">
    <property type="entry name" value="GTP-BINDING PROTEIN ALPHA SUBUNIT"/>
    <property type="match status" value="1"/>
</dbReference>
<dbReference type="Gene3D" id="3.40.50.300">
    <property type="entry name" value="P-loop containing nucleotide triphosphate hydrolases"/>
    <property type="match status" value="1"/>
</dbReference>
<keyword evidence="8" id="KW-1185">Reference proteome</keyword>
<dbReference type="GO" id="GO:0007188">
    <property type="term" value="P:adenylate cyclase-modulating G protein-coupled receptor signaling pathway"/>
    <property type="evidence" value="ECO:0007669"/>
    <property type="project" value="TreeGrafter"/>
</dbReference>
<dbReference type="Pfam" id="PF00503">
    <property type="entry name" value="G-alpha"/>
    <property type="match status" value="1"/>
</dbReference>
<dbReference type="PANTHER" id="PTHR10218:SF302">
    <property type="entry name" value="GUANINE NUCLEOTIDE-BINDING PROTEIN ALPHA-5 SUBUNIT"/>
    <property type="match status" value="1"/>
</dbReference>
<evidence type="ECO:0000256" key="1">
    <source>
        <dbReference type="ARBA" id="ARBA00022723"/>
    </source>
</evidence>
<dbReference type="SUPFAM" id="SSF52540">
    <property type="entry name" value="P-loop containing nucleoside triphosphate hydrolases"/>
    <property type="match status" value="1"/>
</dbReference>
<organism evidence="7 8">
    <name type="scientific">Clydaea vesicula</name>
    <dbReference type="NCBI Taxonomy" id="447962"/>
    <lineage>
        <taxon>Eukaryota</taxon>
        <taxon>Fungi</taxon>
        <taxon>Fungi incertae sedis</taxon>
        <taxon>Chytridiomycota</taxon>
        <taxon>Chytridiomycota incertae sedis</taxon>
        <taxon>Chytridiomycetes</taxon>
        <taxon>Lobulomycetales</taxon>
        <taxon>Lobulomycetaceae</taxon>
        <taxon>Clydaea</taxon>
    </lineage>
</organism>
<dbReference type="GO" id="GO:0046872">
    <property type="term" value="F:metal ion binding"/>
    <property type="evidence" value="ECO:0007669"/>
    <property type="project" value="UniProtKB-KW"/>
</dbReference>
<feature type="binding site" evidence="6">
    <location>
        <position position="18"/>
    </location>
    <ligand>
        <name>Mg(2+)</name>
        <dbReference type="ChEBI" id="CHEBI:18420"/>
    </ligand>
</feature>
<dbReference type="GO" id="GO:0031683">
    <property type="term" value="F:G-protein beta/gamma-subunit complex binding"/>
    <property type="evidence" value="ECO:0007669"/>
    <property type="project" value="InterPro"/>
</dbReference>
<dbReference type="PRINTS" id="PR00318">
    <property type="entry name" value="GPROTEINA"/>
</dbReference>
<feature type="binding site" evidence="5">
    <location>
        <begin position="12"/>
        <end position="18"/>
    </location>
    <ligand>
        <name>GTP</name>
        <dbReference type="ChEBI" id="CHEBI:37565"/>
    </ligand>
</feature>
<evidence type="ECO:0000256" key="5">
    <source>
        <dbReference type="PIRSR" id="PIRSR601019-1"/>
    </source>
</evidence>
<evidence type="ECO:0000256" key="6">
    <source>
        <dbReference type="PIRSR" id="PIRSR601019-2"/>
    </source>
</evidence>
<evidence type="ECO:0000256" key="3">
    <source>
        <dbReference type="ARBA" id="ARBA00023134"/>
    </source>
</evidence>
<dbReference type="AlphaFoldDB" id="A0AAD5TVS7"/>
<dbReference type="GO" id="GO:0005525">
    <property type="term" value="F:GTP binding"/>
    <property type="evidence" value="ECO:0007669"/>
    <property type="project" value="UniProtKB-KW"/>
</dbReference>
<feature type="binding site" evidence="5">
    <location>
        <begin position="107"/>
        <end position="110"/>
    </location>
    <ligand>
        <name>GTP</name>
        <dbReference type="ChEBI" id="CHEBI:37565"/>
    </ligand>
</feature>
<accession>A0AAD5TVS7</accession>
<dbReference type="EMBL" id="JADGJW010001936">
    <property type="protein sequence ID" value="KAJ3200277.1"/>
    <property type="molecule type" value="Genomic_DNA"/>
</dbReference>
<proteinExistence type="predicted"/>
<keyword evidence="6" id="KW-0460">Magnesium</keyword>
<dbReference type="PROSITE" id="PS51882">
    <property type="entry name" value="G_ALPHA"/>
    <property type="match status" value="1"/>
</dbReference>
<name>A0AAD5TVS7_9FUNG</name>
<keyword evidence="1 6" id="KW-0479">Metal-binding</keyword>
<dbReference type="FunFam" id="3.40.50.300:FF:000692">
    <property type="entry name" value="Guanine nucleotide-binding protein subunit alpha"/>
    <property type="match status" value="1"/>
</dbReference>
<dbReference type="SMART" id="SM00275">
    <property type="entry name" value="G_alpha"/>
    <property type="match status" value="1"/>
</dbReference>
<dbReference type="GO" id="GO:0001664">
    <property type="term" value="F:G protein-coupled receptor binding"/>
    <property type="evidence" value="ECO:0007669"/>
    <property type="project" value="TreeGrafter"/>
</dbReference>
<feature type="binding site" evidence="5">
    <location>
        <begin position="37"/>
        <end position="41"/>
    </location>
    <ligand>
        <name>GTP</name>
        <dbReference type="ChEBI" id="CHEBI:37565"/>
    </ligand>
</feature>
<evidence type="ECO:0000313" key="7">
    <source>
        <dbReference type="EMBL" id="KAJ3200277.1"/>
    </source>
</evidence>
<gene>
    <name evidence="7" type="primary">GPA1_5</name>
    <name evidence="7" type="ORF">HK099_002743</name>
</gene>
<dbReference type="InterPro" id="IPR001019">
    <property type="entry name" value="Gprotein_alpha_su"/>
</dbReference>
<dbReference type="InterPro" id="IPR027417">
    <property type="entry name" value="P-loop_NTPase"/>
</dbReference>
<keyword evidence="4" id="KW-0807">Transducer</keyword>